<dbReference type="Gene3D" id="3.30.200.20">
    <property type="entry name" value="Phosphorylase Kinase, domain 1"/>
    <property type="match status" value="1"/>
</dbReference>
<comment type="caution">
    <text evidence="12">The sequence shown here is derived from an EMBL/GenBank/DDBJ whole genome shotgun (WGS) entry which is preliminary data.</text>
</comment>
<dbReference type="EC" id="2.7.11.1" evidence="2"/>
<dbReference type="InterPro" id="IPR051138">
    <property type="entry name" value="PIM_Ser/Thr_kinase"/>
</dbReference>
<evidence type="ECO:0000313" key="12">
    <source>
        <dbReference type="EMBL" id="KAK2719710.1"/>
    </source>
</evidence>
<comment type="catalytic activity">
    <reaction evidence="9">
        <text>L-seryl-[protein] + ATP = O-phospho-L-seryl-[protein] + ADP + H(+)</text>
        <dbReference type="Rhea" id="RHEA:17989"/>
        <dbReference type="Rhea" id="RHEA-COMP:9863"/>
        <dbReference type="Rhea" id="RHEA-COMP:11604"/>
        <dbReference type="ChEBI" id="CHEBI:15378"/>
        <dbReference type="ChEBI" id="CHEBI:29999"/>
        <dbReference type="ChEBI" id="CHEBI:30616"/>
        <dbReference type="ChEBI" id="CHEBI:83421"/>
        <dbReference type="ChEBI" id="CHEBI:456216"/>
        <dbReference type="EC" id="2.7.11.1"/>
    </reaction>
</comment>
<feature type="domain" description="Protein kinase" evidence="11">
    <location>
        <begin position="8"/>
        <end position="286"/>
    </location>
</feature>
<gene>
    <name evidence="12" type="ORF">QYM36_005256</name>
</gene>
<dbReference type="Pfam" id="PF00069">
    <property type="entry name" value="Pkinase"/>
    <property type="match status" value="1"/>
</dbReference>
<feature type="binding site" evidence="10">
    <location>
        <position position="38"/>
    </location>
    <ligand>
        <name>ATP</name>
        <dbReference type="ChEBI" id="CHEBI:30616"/>
    </ligand>
</feature>
<keyword evidence="4" id="KW-0808">Transferase</keyword>
<evidence type="ECO:0000256" key="1">
    <source>
        <dbReference type="ARBA" id="ARBA00004340"/>
    </source>
</evidence>
<keyword evidence="7 10" id="KW-0067">ATP-binding</keyword>
<proteinExistence type="predicted"/>
<dbReference type="PANTHER" id="PTHR22984:SF25">
    <property type="entry name" value="PROTEIN KINASE DOMAIN-CONTAINING PROTEIN"/>
    <property type="match status" value="1"/>
</dbReference>
<dbReference type="PROSITE" id="PS00109">
    <property type="entry name" value="PROTEIN_KINASE_TYR"/>
    <property type="match status" value="1"/>
</dbReference>
<dbReference type="AlphaFoldDB" id="A0AA88HX14"/>
<dbReference type="GO" id="GO:0005737">
    <property type="term" value="C:cytoplasm"/>
    <property type="evidence" value="ECO:0007669"/>
    <property type="project" value="TreeGrafter"/>
</dbReference>
<evidence type="ECO:0000313" key="13">
    <source>
        <dbReference type="Proteomes" id="UP001187531"/>
    </source>
</evidence>
<keyword evidence="13" id="KW-1185">Reference proteome</keyword>
<evidence type="ECO:0000256" key="5">
    <source>
        <dbReference type="ARBA" id="ARBA00022741"/>
    </source>
</evidence>
<accession>A0AA88HX14</accession>
<evidence type="ECO:0000256" key="6">
    <source>
        <dbReference type="ARBA" id="ARBA00022777"/>
    </source>
</evidence>
<evidence type="ECO:0000256" key="2">
    <source>
        <dbReference type="ARBA" id="ARBA00012513"/>
    </source>
</evidence>
<dbReference type="InterPro" id="IPR017441">
    <property type="entry name" value="Protein_kinase_ATP_BS"/>
</dbReference>
<evidence type="ECO:0000256" key="9">
    <source>
        <dbReference type="ARBA" id="ARBA00048679"/>
    </source>
</evidence>
<evidence type="ECO:0000256" key="3">
    <source>
        <dbReference type="ARBA" id="ARBA00022527"/>
    </source>
</evidence>
<dbReference type="Proteomes" id="UP001187531">
    <property type="component" value="Unassembled WGS sequence"/>
</dbReference>
<comment type="subcellular location">
    <subcellularLocation>
        <location evidence="1">Host cell</location>
    </subcellularLocation>
</comment>
<keyword evidence="6" id="KW-0418">Kinase</keyword>
<keyword evidence="5 10" id="KW-0547">Nucleotide-binding</keyword>
<dbReference type="InterPro" id="IPR000719">
    <property type="entry name" value="Prot_kinase_dom"/>
</dbReference>
<evidence type="ECO:0000256" key="4">
    <source>
        <dbReference type="ARBA" id="ARBA00022679"/>
    </source>
</evidence>
<dbReference type="InterPro" id="IPR008266">
    <property type="entry name" value="Tyr_kinase_AS"/>
</dbReference>
<name>A0AA88HX14_ARTSF</name>
<evidence type="ECO:0000256" key="10">
    <source>
        <dbReference type="PROSITE-ProRule" id="PRU10141"/>
    </source>
</evidence>
<dbReference type="GO" id="GO:0043657">
    <property type="term" value="C:host cell"/>
    <property type="evidence" value="ECO:0007669"/>
    <property type="project" value="UniProtKB-SubCell"/>
</dbReference>
<keyword evidence="3" id="KW-0723">Serine/threonine-protein kinase</keyword>
<dbReference type="GO" id="GO:0005524">
    <property type="term" value="F:ATP binding"/>
    <property type="evidence" value="ECO:0007669"/>
    <property type="project" value="UniProtKB-UniRule"/>
</dbReference>
<comment type="catalytic activity">
    <reaction evidence="8">
        <text>L-threonyl-[protein] + ATP = O-phospho-L-threonyl-[protein] + ADP + H(+)</text>
        <dbReference type="Rhea" id="RHEA:46608"/>
        <dbReference type="Rhea" id="RHEA-COMP:11060"/>
        <dbReference type="Rhea" id="RHEA-COMP:11605"/>
        <dbReference type="ChEBI" id="CHEBI:15378"/>
        <dbReference type="ChEBI" id="CHEBI:30013"/>
        <dbReference type="ChEBI" id="CHEBI:30616"/>
        <dbReference type="ChEBI" id="CHEBI:61977"/>
        <dbReference type="ChEBI" id="CHEBI:456216"/>
        <dbReference type="EC" id="2.7.11.1"/>
    </reaction>
</comment>
<organism evidence="12 13">
    <name type="scientific">Artemia franciscana</name>
    <name type="common">Brine shrimp</name>
    <name type="synonym">Artemia sanfranciscana</name>
    <dbReference type="NCBI Taxonomy" id="6661"/>
    <lineage>
        <taxon>Eukaryota</taxon>
        <taxon>Metazoa</taxon>
        <taxon>Ecdysozoa</taxon>
        <taxon>Arthropoda</taxon>
        <taxon>Crustacea</taxon>
        <taxon>Branchiopoda</taxon>
        <taxon>Anostraca</taxon>
        <taxon>Artemiidae</taxon>
        <taxon>Artemia</taxon>
    </lineage>
</organism>
<protein>
    <recommendedName>
        <fullName evidence="2">non-specific serine/threonine protein kinase</fullName>
        <ecNumber evidence="2">2.7.11.1</ecNumber>
    </recommendedName>
</protein>
<dbReference type="EMBL" id="JAVRJZ010000008">
    <property type="protein sequence ID" value="KAK2719710.1"/>
    <property type="molecule type" value="Genomic_DNA"/>
</dbReference>
<dbReference type="InterPro" id="IPR011009">
    <property type="entry name" value="Kinase-like_dom_sf"/>
</dbReference>
<dbReference type="CDD" id="cd00180">
    <property type="entry name" value="PKc"/>
    <property type="match status" value="1"/>
</dbReference>
<dbReference type="Gene3D" id="1.10.510.10">
    <property type="entry name" value="Transferase(Phosphotransferase) domain 1"/>
    <property type="match status" value="1"/>
</dbReference>
<dbReference type="PROSITE" id="PS00107">
    <property type="entry name" value="PROTEIN_KINASE_ATP"/>
    <property type="match status" value="1"/>
</dbReference>
<dbReference type="PROSITE" id="PS50011">
    <property type="entry name" value="PROTEIN_KINASE_DOM"/>
    <property type="match status" value="1"/>
</dbReference>
<dbReference type="SUPFAM" id="SSF56112">
    <property type="entry name" value="Protein kinase-like (PK-like)"/>
    <property type="match status" value="1"/>
</dbReference>
<dbReference type="GO" id="GO:0004674">
    <property type="term" value="F:protein serine/threonine kinase activity"/>
    <property type="evidence" value="ECO:0007669"/>
    <property type="project" value="UniProtKB-KW"/>
</dbReference>
<dbReference type="PANTHER" id="PTHR22984">
    <property type="entry name" value="SERINE/THREONINE-PROTEIN KINASE PIM"/>
    <property type="match status" value="1"/>
</dbReference>
<evidence type="ECO:0000256" key="7">
    <source>
        <dbReference type="ARBA" id="ARBA00022840"/>
    </source>
</evidence>
<reference evidence="12" key="1">
    <citation type="submission" date="2023-07" db="EMBL/GenBank/DDBJ databases">
        <title>Chromosome-level genome assembly of Artemia franciscana.</title>
        <authorList>
            <person name="Jo E."/>
        </authorList>
    </citation>
    <scope>NUCLEOTIDE SEQUENCE</scope>
    <source>
        <tissue evidence="12">Whole body</tissue>
    </source>
</reference>
<evidence type="ECO:0000256" key="8">
    <source>
        <dbReference type="ARBA" id="ARBA00047899"/>
    </source>
</evidence>
<evidence type="ECO:0000259" key="11">
    <source>
        <dbReference type="PROSITE" id="PS50011"/>
    </source>
</evidence>
<sequence>MLFYSRYLPTHVTLGSGSYGSVSLYIRVSDNVKVAVKKIRNDKVFFYFKDHNECFKPLEVEILNQVKHIHSCIEILDYLVCKDQHVIVMEYFENSLNLHNCLDEINKFNEKDAGMIFVQIVSTMLLLQSKDISHNDISLANVLLVRCSGDSPLIKLIDFGLANFRSVLDRHNSYAPGTEFYLPPNNRDCLYSAAESWSLGVILGCLTCGLSKIYKPAHDYFCGDKKNQEIGAKKIRRIILSEALRRHDVSTFTYQLLERLMTYNNNAGVSADVKYGIYVDASDYYLKRNSHS</sequence>